<dbReference type="EMBL" id="BPQH01000004">
    <property type="protein sequence ID" value="GJD48728.1"/>
    <property type="molecule type" value="Genomic_DNA"/>
</dbReference>
<dbReference type="InterPro" id="IPR004143">
    <property type="entry name" value="BPL_LPL_catalytic"/>
</dbReference>
<dbReference type="RefSeq" id="WP_128564402.1">
    <property type="nucleotide sequence ID" value="NZ_BPQH01000004.1"/>
</dbReference>
<dbReference type="Proteomes" id="UP001055167">
    <property type="component" value="Unassembled WGS sequence"/>
</dbReference>
<protein>
    <recommendedName>
        <fullName evidence="1">BPL/LPL catalytic domain-containing protein</fullName>
    </recommendedName>
</protein>
<comment type="caution">
    <text evidence="2">The sequence shown here is derived from an EMBL/GenBank/DDBJ whole genome shotgun (WGS) entry which is preliminary data.</text>
</comment>
<evidence type="ECO:0000259" key="1">
    <source>
        <dbReference type="Pfam" id="PF16917"/>
    </source>
</evidence>
<evidence type="ECO:0000313" key="2">
    <source>
        <dbReference type="EMBL" id="GJD48728.1"/>
    </source>
</evidence>
<reference evidence="2" key="1">
    <citation type="journal article" date="2021" name="Front. Microbiol.">
        <title>Comprehensive Comparative Genomics and Phenotyping of Methylobacterium Species.</title>
        <authorList>
            <person name="Alessa O."/>
            <person name="Ogura Y."/>
            <person name="Fujitani Y."/>
            <person name="Takami H."/>
            <person name="Hayashi T."/>
            <person name="Sahin N."/>
            <person name="Tani A."/>
        </authorList>
    </citation>
    <scope>NUCLEOTIDE SEQUENCE</scope>
    <source>
        <strain evidence="2">KCTC 52305</strain>
    </source>
</reference>
<dbReference type="Pfam" id="PF16917">
    <property type="entry name" value="BPL_LplA_LipB_2"/>
    <property type="match status" value="1"/>
</dbReference>
<dbReference type="Gene3D" id="3.30.930.10">
    <property type="entry name" value="Bira Bifunctional Protein, Domain 2"/>
    <property type="match status" value="1"/>
</dbReference>
<keyword evidence="3" id="KW-1185">Reference proteome</keyword>
<dbReference type="InterPro" id="IPR045864">
    <property type="entry name" value="aa-tRNA-synth_II/BPL/LPL"/>
</dbReference>
<proteinExistence type="predicted"/>
<gene>
    <name evidence="2" type="ORF">OPKNFCMD_1452</name>
</gene>
<feature type="domain" description="BPL/LPL catalytic" evidence="1">
    <location>
        <begin position="11"/>
        <end position="189"/>
    </location>
</feature>
<evidence type="ECO:0000313" key="3">
    <source>
        <dbReference type="Proteomes" id="UP001055167"/>
    </source>
</evidence>
<sequence length="244" mass="25756">MIAADAPALVLPPPFRAVTLRGREDAHARACALAEAGPEAGTLVVGAREAVVDLAVVLCPGEPLRVARLAGLVGLAALAEAVGSLAPPDKPVTLDWPDTLRFDRARLGGGRLACPPACGEDAVPAWLVFSAMLIASKREAGDPGLTPDSTSLEEEGFPARSREPLVESFARHLMKGLEVWAEDGVPAAAARILPYLPRERPSVRWRIAPDGAACREEPGRETLRLPFRPDGAAWLDPARGGPRL</sequence>
<name>A0ABQ4QTS1_9HYPH</name>
<accession>A0ABQ4QTS1</accession>
<reference evidence="2" key="2">
    <citation type="submission" date="2021-08" db="EMBL/GenBank/DDBJ databases">
        <authorList>
            <person name="Tani A."/>
            <person name="Ola A."/>
            <person name="Ogura Y."/>
            <person name="Katsura K."/>
            <person name="Hayashi T."/>
        </authorList>
    </citation>
    <scope>NUCLEOTIDE SEQUENCE</scope>
    <source>
        <strain evidence="2">KCTC 52305</strain>
    </source>
</reference>
<organism evidence="2 3">
    <name type="scientific">Methylobacterium crusticola</name>
    <dbReference type="NCBI Taxonomy" id="1697972"/>
    <lineage>
        <taxon>Bacteria</taxon>
        <taxon>Pseudomonadati</taxon>
        <taxon>Pseudomonadota</taxon>
        <taxon>Alphaproteobacteria</taxon>
        <taxon>Hyphomicrobiales</taxon>
        <taxon>Methylobacteriaceae</taxon>
        <taxon>Methylobacterium</taxon>
    </lineage>
</organism>